<proteinExistence type="predicted"/>
<dbReference type="FunCoup" id="A0A804KWF6">
    <property type="interactions" value="23"/>
</dbReference>
<feature type="transmembrane region" description="Helical" evidence="2">
    <location>
        <begin position="137"/>
        <end position="156"/>
    </location>
</feature>
<dbReference type="KEGG" id="mus:104001029"/>
<dbReference type="PANTHER" id="PTHR46631:SF27">
    <property type="entry name" value="OS05G0564800 PROTEIN"/>
    <property type="match status" value="1"/>
</dbReference>
<dbReference type="Gramene" id="Ma10_t15280.1">
    <property type="protein sequence ID" value="Ma10_p15280.1"/>
    <property type="gene ID" value="Ma10_g15280"/>
</dbReference>
<keyword evidence="2" id="KW-1133">Transmembrane helix</keyword>
<evidence type="ECO:0000256" key="1">
    <source>
        <dbReference type="SAM" id="MobiDB-lite"/>
    </source>
</evidence>
<evidence type="ECO:0000313" key="5">
    <source>
        <dbReference type="Proteomes" id="UP000012960"/>
    </source>
</evidence>
<evidence type="ECO:0000313" key="3">
    <source>
        <dbReference type="EMBL" id="CAG1853596.1"/>
    </source>
</evidence>
<dbReference type="PANTHER" id="PTHR46631">
    <property type="entry name" value="60S RIBOSOMAL PROTEIN L18A-LIKE"/>
    <property type="match status" value="1"/>
</dbReference>
<dbReference type="InterPro" id="IPR044804">
    <property type="entry name" value="Ribosomal_eL20z-like"/>
</dbReference>
<protein>
    <submittedName>
        <fullName evidence="3">(wild Malaysian banana) hypothetical protein</fullName>
    </submittedName>
</protein>
<evidence type="ECO:0000256" key="2">
    <source>
        <dbReference type="SAM" id="Phobius"/>
    </source>
</evidence>
<feature type="region of interest" description="Disordered" evidence="1">
    <location>
        <begin position="1"/>
        <end position="71"/>
    </location>
</feature>
<feature type="transmembrane region" description="Helical" evidence="2">
    <location>
        <begin position="101"/>
        <end position="125"/>
    </location>
</feature>
<dbReference type="AlphaFoldDB" id="A0A804KWF6"/>
<evidence type="ECO:0000313" key="4">
    <source>
        <dbReference type="EnsemblPlants" id="Ma10_p15280.1"/>
    </source>
</evidence>
<dbReference type="EMBL" id="HG996476">
    <property type="protein sequence ID" value="CAG1853596.1"/>
    <property type="molecule type" value="Genomic_DNA"/>
</dbReference>
<dbReference type="EnsemblPlants" id="Ma10_t15280.1">
    <property type="protein sequence ID" value="Ma10_p15280.1"/>
    <property type="gene ID" value="Ma10_g15280"/>
</dbReference>
<organism evidence="4 5">
    <name type="scientific">Musa acuminata subsp. malaccensis</name>
    <name type="common">Wild banana</name>
    <name type="synonym">Musa malaccensis</name>
    <dbReference type="NCBI Taxonomy" id="214687"/>
    <lineage>
        <taxon>Eukaryota</taxon>
        <taxon>Viridiplantae</taxon>
        <taxon>Streptophyta</taxon>
        <taxon>Embryophyta</taxon>
        <taxon>Tracheophyta</taxon>
        <taxon>Spermatophyta</taxon>
        <taxon>Magnoliopsida</taxon>
        <taxon>Liliopsida</taxon>
        <taxon>Zingiberales</taxon>
        <taxon>Musaceae</taxon>
        <taxon>Musa</taxon>
    </lineage>
</organism>
<keyword evidence="2" id="KW-0472">Membrane</keyword>
<dbReference type="OrthoDB" id="1304551at2759"/>
<dbReference type="InParanoid" id="A0A804KWF6"/>
<gene>
    <name evidence="3" type="ORF">GSMUA_318220.1</name>
</gene>
<accession>A0A804KWF6</accession>
<feature type="compositionally biased region" description="Pro residues" evidence="1">
    <location>
        <begin position="56"/>
        <end position="68"/>
    </location>
</feature>
<reference evidence="4" key="2">
    <citation type="submission" date="2021-05" db="UniProtKB">
        <authorList>
            <consortium name="EnsemblPlants"/>
        </authorList>
    </citation>
    <scope>IDENTIFICATION</scope>
    <source>
        <strain evidence="4">subsp. malaccensis</strain>
    </source>
</reference>
<dbReference type="OMA" id="QHYGTFQ"/>
<name>A0A804KWF6_MUSAM</name>
<keyword evidence="2" id="KW-0812">Transmembrane</keyword>
<keyword evidence="5" id="KW-1185">Reference proteome</keyword>
<reference evidence="3" key="1">
    <citation type="submission" date="2021-03" db="EMBL/GenBank/DDBJ databases">
        <authorList>
            <consortium name="Genoscope - CEA"/>
            <person name="William W."/>
        </authorList>
    </citation>
    <scope>NUCLEOTIDE SEQUENCE</scope>
    <source>
        <strain evidence="3">Doubled-haploid Pahang</strain>
    </source>
</reference>
<sequence length="158" mass="16301">MSEESKDKPQCSTFHGASDHAQPASIGFPLPVPPPGLTIAHSPSPASPAGLTAAQPPFPAPPQQPLPPSYAHDYQAAPGYAHVVEGRPETLPSLPCCGLGIGWVLFIIGFFLAAIPWYVGVFFLLCARVDHREKPGLVACTIAAALSAIAAIIGGATS</sequence>
<dbReference type="Proteomes" id="UP000012960">
    <property type="component" value="Unplaced"/>
</dbReference>